<accession>A0ACC1CHF2</accession>
<dbReference type="EMBL" id="CM034412">
    <property type="protein sequence ID" value="KAJ0170889.1"/>
    <property type="molecule type" value="Genomic_DNA"/>
</dbReference>
<sequence>MLCTNIKIFIVLLYLLTNTKSLDLDSQYLDLEATVTSRPLPHELQVMFNNKTDFELMMEDCMREYASCLGSNIVRLNPICAIKENNERKVFNTLCDMGYINCKLQRGAWRYMRDTIC</sequence>
<proteinExistence type="predicted"/>
<reference evidence="1 2" key="1">
    <citation type="journal article" date="2021" name="Front. Genet.">
        <title>Chromosome-Level Genome Assembly Reveals Significant Gene Expansion in the Toll and IMD Signaling Pathways of Dendrolimus kikuchii.</title>
        <authorList>
            <person name="Zhou J."/>
            <person name="Wu P."/>
            <person name="Xiong Z."/>
            <person name="Liu N."/>
            <person name="Zhao N."/>
            <person name="Ji M."/>
            <person name="Qiu Y."/>
            <person name="Yang B."/>
        </authorList>
    </citation>
    <scope>NUCLEOTIDE SEQUENCE [LARGE SCALE GENOMIC DNA]</scope>
    <source>
        <strain evidence="1">Ann1</strain>
    </source>
</reference>
<evidence type="ECO:0000313" key="2">
    <source>
        <dbReference type="Proteomes" id="UP000824533"/>
    </source>
</evidence>
<dbReference type="Proteomes" id="UP000824533">
    <property type="component" value="Linkage Group LG26"/>
</dbReference>
<comment type="caution">
    <text evidence="1">The sequence shown here is derived from an EMBL/GenBank/DDBJ whole genome shotgun (WGS) entry which is preliminary data.</text>
</comment>
<name>A0ACC1CHF2_9NEOP</name>
<evidence type="ECO:0000313" key="1">
    <source>
        <dbReference type="EMBL" id="KAJ0170889.1"/>
    </source>
</evidence>
<protein>
    <submittedName>
        <fullName evidence="1">Uncharacterized protein</fullName>
    </submittedName>
</protein>
<organism evidence="1 2">
    <name type="scientific">Dendrolimus kikuchii</name>
    <dbReference type="NCBI Taxonomy" id="765133"/>
    <lineage>
        <taxon>Eukaryota</taxon>
        <taxon>Metazoa</taxon>
        <taxon>Ecdysozoa</taxon>
        <taxon>Arthropoda</taxon>
        <taxon>Hexapoda</taxon>
        <taxon>Insecta</taxon>
        <taxon>Pterygota</taxon>
        <taxon>Neoptera</taxon>
        <taxon>Endopterygota</taxon>
        <taxon>Lepidoptera</taxon>
        <taxon>Glossata</taxon>
        <taxon>Ditrysia</taxon>
        <taxon>Bombycoidea</taxon>
        <taxon>Lasiocampidae</taxon>
        <taxon>Dendrolimus</taxon>
    </lineage>
</organism>
<keyword evidence="2" id="KW-1185">Reference proteome</keyword>
<gene>
    <name evidence="1" type="ORF">K1T71_013661</name>
</gene>